<gene>
    <name evidence="2" type="ORF">QQF64_015107</name>
</gene>
<feature type="region of interest" description="Disordered" evidence="1">
    <location>
        <begin position="1"/>
        <end position="81"/>
    </location>
</feature>
<dbReference type="Proteomes" id="UP001558613">
    <property type="component" value="Unassembled WGS sequence"/>
</dbReference>
<dbReference type="EMBL" id="JAYMGO010000002">
    <property type="protein sequence ID" value="KAL1280507.1"/>
    <property type="molecule type" value="Genomic_DNA"/>
</dbReference>
<accession>A0ABR3NUG9</accession>
<name>A0ABR3NUG9_9TELE</name>
<feature type="compositionally biased region" description="Polar residues" evidence="1">
    <location>
        <begin position="41"/>
        <end position="55"/>
    </location>
</feature>
<keyword evidence="3" id="KW-1185">Reference proteome</keyword>
<evidence type="ECO:0000313" key="2">
    <source>
        <dbReference type="EMBL" id="KAL1280507.1"/>
    </source>
</evidence>
<evidence type="ECO:0000313" key="3">
    <source>
        <dbReference type="Proteomes" id="UP001558613"/>
    </source>
</evidence>
<proteinExistence type="predicted"/>
<comment type="caution">
    <text evidence="2">The sequence shown here is derived from an EMBL/GenBank/DDBJ whole genome shotgun (WGS) entry which is preliminary data.</text>
</comment>
<reference evidence="2 3" key="1">
    <citation type="submission" date="2023-09" db="EMBL/GenBank/DDBJ databases">
        <authorList>
            <person name="Wang M."/>
        </authorList>
    </citation>
    <scope>NUCLEOTIDE SEQUENCE [LARGE SCALE GENOMIC DNA]</scope>
    <source>
        <strain evidence="2">GT-2023</strain>
        <tissue evidence="2">Liver</tissue>
    </source>
</reference>
<protein>
    <submittedName>
        <fullName evidence="2">Uncharacterized protein</fullName>
    </submittedName>
</protein>
<organism evidence="2 3">
    <name type="scientific">Cirrhinus molitorella</name>
    <name type="common">mud carp</name>
    <dbReference type="NCBI Taxonomy" id="172907"/>
    <lineage>
        <taxon>Eukaryota</taxon>
        <taxon>Metazoa</taxon>
        <taxon>Chordata</taxon>
        <taxon>Craniata</taxon>
        <taxon>Vertebrata</taxon>
        <taxon>Euteleostomi</taxon>
        <taxon>Actinopterygii</taxon>
        <taxon>Neopterygii</taxon>
        <taxon>Teleostei</taxon>
        <taxon>Ostariophysi</taxon>
        <taxon>Cypriniformes</taxon>
        <taxon>Cyprinidae</taxon>
        <taxon>Labeoninae</taxon>
        <taxon>Labeonini</taxon>
        <taxon>Cirrhinus</taxon>
    </lineage>
</organism>
<sequence length="192" mass="20033">MRVLPPINLPLGPAPWNTRLYSSNPIESPGNRGQSERKPAGSNSHLKQQQHSSVGNLALPGGIVENPTSPGSGIQLSSNSSSTLFPRLRSAGCRGPALTDRGPAVKGGELLMSLSMQPLSQARLEASGRSAGGPCSALRPHPQTCGAGLGWVLSAPQGAVVWASLGTLYSALKVYESHAKNLQRQPVICFIP</sequence>
<feature type="compositionally biased region" description="Low complexity" evidence="1">
    <location>
        <begin position="69"/>
        <end position="81"/>
    </location>
</feature>
<evidence type="ECO:0000256" key="1">
    <source>
        <dbReference type="SAM" id="MobiDB-lite"/>
    </source>
</evidence>